<dbReference type="EMBL" id="CP054836">
    <property type="protein sequence ID" value="QKV20462.1"/>
    <property type="molecule type" value="Genomic_DNA"/>
</dbReference>
<dbReference type="Gene3D" id="1.10.287.130">
    <property type="match status" value="1"/>
</dbReference>
<keyword evidence="3" id="KW-1185">Reference proteome</keyword>
<evidence type="ECO:0000313" key="3">
    <source>
        <dbReference type="Proteomes" id="UP000509367"/>
    </source>
</evidence>
<sequence>MTMPSIFTLSPSDLAALLCSKVCHDIISPVGAINNGLELLDEGGTDEAAMDLIRTSARNASARLQFARIAFGAAGSAGVEIDTGDAQAVAEEFMKGEKPEFTWTGDRGYLPKNKVKLLLNLVLIGNAAIPRGGNLDIVLEGLPDSLKFTVTAAGRLLRVPTKFDELHTAMQYGAPLDEPVDAHSVQAYYTLLLASDAGMKIDIASDDEKIVFTAA</sequence>
<reference evidence="2 3" key="1">
    <citation type="submission" date="2020-06" db="EMBL/GenBank/DDBJ databases">
        <title>Oricola thermophila sp. nov. isolated from a tidal sediments.</title>
        <authorList>
            <person name="Kwon K.K."/>
            <person name="Yang S.-H."/>
            <person name="Park M.-J."/>
        </authorList>
    </citation>
    <scope>NUCLEOTIDE SEQUENCE [LARGE SCALE GENOMIC DNA]</scope>
    <source>
        <strain evidence="2 3">MEBiC13590</strain>
    </source>
</reference>
<dbReference type="NCBIfam" id="NF046018">
    <property type="entry name" value="HisPtaseChptBrucRhz"/>
    <property type="match status" value="1"/>
</dbReference>
<organism evidence="2 3">
    <name type="scientific">Oricola thermophila</name>
    <dbReference type="NCBI Taxonomy" id="2742145"/>
    <lineage>
        <taxon>Bacteria</taxon>
        <taxon>Pseudomonadati</taxon>
        <taxon>Pseudomonadota</taxon>
        <taxon>Alphaproteobacteria</taxon>
        <taxon>Hyphomicrobiales</taxon>
        <taxon>Ahrensiaceae</taxon>
        <taxon>Oricola</taxon>
    </lineage>
</organism>
<gene>
    <name evidence="2" type="ORF">HTY61_00555</name>
</gene>
<dbReference type="InterPro" id="IPR036890">
    <property type="entry name" value="HATPase_C_sf"/>
</dbReference>
<proteinExistence type="predicted"/>
<dbReference type="InterPro" id="IPR018762">
    <property type="entry name" value="ChpT_C"/>
</dbReference>
<dbReference type="GO" id="GO:0016740">
    <property type="term" value="F:transferase activity"/>
    <property type="evidence" value="ECO:0007669"/>
    <property type="project" value="UniProtKB-KW"/>
</dbReference>
<dbReference type="Gene3D" id="3.30.565.10">
    <property type="entry name" value="Histidine kinase-like ATPase, C-terminal domain"/>
    <property type="match status" value="1"/>
</dbReference>
<dbReference type="KEGG" id="orm:HTY61_00555"/>
<dbReference type="Proteomes" id="UP000509367">
    <property type="component" value="Chromosome"/>
</dbReference>
<dbReference type="AlphaFoldDB" id="A0A6N1VM05"/>
<name>A0A6N1VM05_9HYPH</name>
<evidence type="ECO:0000259" key="1">
    <source>
        <dbReference type="Pfam" id="PF10090"/>
    </source>
</evidence>
<accession>A0A6N1VM05</accession>
<protein>
    <submittedName>
        <fullName evidence="2">Histidine phosphotransferase</fullName>
    </submittedName>
</protein>
<dbReference type="FunFam" id="1.10.287.130:FF:000058">
    <property type="entry name" value="Histidine phosphotransferase ChpT"/>
    <property type="match status" value="1"/>
</dbReference>
<evidence type="ECO:0000313" key="2">
    <source>
        <dbReference type="EMBL" id="QKV20462.1"/>
    </source>
</evidence>
<keyword evidence="2" id="KW-0808">Transferase</keyword>
<feature type="domain" description="Histidine phosphotransferase ChpT C-terminal" evidence="1">
    <location>
        <begin position="83"/>
        <end position="208"/>
    </location>
</feature>
<dbReference type="Pfam" id="PF10090">
    <property type="entry name" value="HPTransfase"/>
    <property type="match status" value="1"/>
</dbReference>